<evidence type="ECO:0000313" key="6">
    <source>
        <dbReference type="RefSeq" id="XP_011078646.1"/>
    </source>
</evidence>
<dbReference type="PANTHER" id="PTHR11439:SF470">
    <property type="entry name" value="CYSTEINE-RICH RLK (RECEPTOR-LIKE PROTEIN KINASE) 8"/>
    <property type="match status" value="1"/>
</dbReference>
<dbReference type="InParanoid" id="A0A6I9T4B0"/>
<protein>
    <submittedName>
        <fullName evidence="6">Uncharacterized protein LOC105162338</fullName>
    </submittedName>
</protein>
<dbReference type="OrthoDB" id="411615at2759"/>
<dbReference type="GO" id="GO:0004190">
    <property type="term" value="F:aspartic-type endopeptidase activity"/>
    <property type="evidence" value="ECO:0007669"/>
    <property type="project" value="UniProtKB-KW"/>
</dbReference>
<dbReference type="Pfam" id="PF22936">
    <property type="entry name" value="Pol_BBD"/>
    <property type="match status" value="1"/>
</dbReference>
<dbReference type="FunCoup" id="A0A6I9T4B0">
    <property type="interactions" value="4"/>
</dbReference>
<dbReference type="SUPFAM" id="SSF56672">
    <property type="entry name" value="DNA/RNA polymerases"/>
    <property type="match status" value="1"/>
</dbReference>
<keyword evidence="1" id="KW-0645">Protease</keyword>
<feature type="domain" description="Retrovirus-related Pol polyprotein from transposon TNT 1-94-like beta-barrel" evidence="4">
    <location>
        <begin position="253"/>
        <end position="315"/>
    </location>
</feature>
<evidence type="ECO:0000313" key="5">
    <source>
        <dbReference type="Proteomes" id="UP000504604"/>
    </source>
</evidence>
<dbReference type="InterPro" id="IPR013103">
    <property type="entry name" value="RVT_2"/>
</dbReference>
<dbReference type="GeneID" id="105162338"/>
<organism evidence="5 6">
    <name type="scientific">Sesamum indicum</name>
    <name type="common">Oriental sesame</name>
    <name type="synonym">Sesamum orientale</name>
    <dbReference type="NCBI Taxonomy" id="4182"/>
    <lineage>
        <taxon>Eukaryota</taxon>
        <taxon>Viridiplantae</taxon>
        <taxon>Streptophyta</taxon>
        <taxon>Embryophyta</taxon>
        <taxon>Tracheophyta</taxon>
        <taxon>Spermatophyta</taxon>
        <taxon>Magnoliopsida</taxon>
        <taxon>eudicotyledons</taxon>
        <taxon>Gunneridae</taxon>
        <taxon>Pentapetalae</taxon>
        <taxon>asterids</taxon>
        <taxon>lamiids</taxon>
        <taxon>Lamiales</taxon>
        <taxon>Pedaliaceae</taxon>
        <taxon>Sesamum</taxon>
    </lineage>
</organism>
<keyword evidence="1" id="KW-0378">Hydrolase</keyword>
<dbReference type="AlphaFoldDB" id="A0A6I9T4B0"/>
<dbReference type="InterPro" id="IPR054722">
    <property type="entry name" value="PolX-like_BBD"/>
</dbReference>
<evidence type="ECO:0000259" key="3">
    <source>
        <dbReference type="Pfam" id="PF07727"/>
    </source>
</evidence>
<evidence type="ECO:0000256" key="2">
    <source>
        <dbReference type="SAM" id="Phobius"/>
    </source>
</evidence>
<proteinExistence type="predicted"/>
<feature type="domain" description="Reverse transcriptase Ty1/copia-type" evidence="3">
    <location>
        <begin position="443"/>
        <end position="568"/>
    </location>
</feature>
<dbReference type="PANTHER" id="PTHR11439">
    <property type="entry name" value="GAG-POL-RELATED RETROTRANSPOSON"/>
    <property type="match status" value="1"/>
</dbReference>
<dbReference type="InterPro" id="IPR043502">
    <property type="entry name" value="DNA/RNA_pol_sf"/>
</dbReference>
<sequence length="782" mass="88437">MKIDFVDGTAVRPTANTDEFKRWNRIDSMVTTWILNCMTKDLAESFMYVRSARKLWIELEARYGESSNPMIYQLQREIGQDNVYDQARSQILLLEPLPTVTKAYSMMIRIEKQMNLNNIELNSGAVFNVKGYNYKKKPVVDRRHVICEHCQRTGHTKESCFKLNGIPDWYKDLADQRKKAGAKGRGYSAMVSDEPNLKVTDSNYPNLTELVRLEMKKLMNEDTPSDPLRINFAQLDNFAGNSTISTSVISSTWIIDSGATNHICADISLFDSYTKLTNPPVIHLLNGHSQKVSHIGSVQVTSKIKLSHDLKTEKVLATAYLIRNLYILESSFVSETHDSLKSVCSSHSCISDEPRNYKEVAVVPHWVEAMKLELAALERNQTWKVVPLPAGKNPIGCKWVFKTKLREDGSVERHKARLVAKGYTQVEGVDYNERFSPVAKCVTRSLYGLRQASRQWNTEFTRCLEKFGFKQSSNDHYLFFKTLYVGFIGLIIYVDDVLINDPSLDDNSQVKSYLDGLFTIKDLGCARFFLGLQIARSESGISLTQSKYIHDIINDCGLQNSKPAATPLPPGIKLQTTSGENLVDPERYRRLDALVLDFSSHLQILCNFKRFVMPTGVLVLTLCSLTGFAVFLGSALVSWKTKKQCTISRSSAEAEYRSMAATTCELQWISYLLKDFGVSVTLPIPFHCDNQAAIHIMANPVFHKRTKHLDIDYHIVRNCYKDGFLLPIFVRSRNQVADLFTKSLCSASFNSLLGRLGLFAVDPCPTCGGGVLEIQRKLEEQK</sequence>
<keyword evidence="1" id="KW-0064">Aspartyl protease</keyword>
<reference evidence="6" key="1">
    <citation type="submission" date="2025-08" db="UniProtKB">
        <authorList>
            <consortium name="RefSeq"/>
        </authorList>
    </citation>
    <scope>IDENTIFICATION</scope>
</reference>
<dbReference type="Pfam" id="PF07727">
    <property type="entry name" value="RVT_2"/>
    <property type="match status" value="2"/>
</dbReference>
<evidence type="ECO:0000256" key="1">
    <source>
        <dbReference type="ARBA" id="ARBA00022750"/>
    </source>
</evidence>
<feature type="domain" description="Reverse transcriptase Ty1/copia-type" evidence="3">
    <location>
        <begin position="380"/>
        <end position="440"/>
    </location>
</feature>
<feature type="transmembrane region" description="Helical" evidence="2">
    <location>
        <begin position="611"/>
        <end position="639"/>
    </location>
</feature>
<dbReference type="Proteomes" id="UP000504604">
    <property type="component" value="Linkage group LG5"/>
</dbReference>
<keyword evidence="2" id="KW-0812">Transmembrane</keyword>
<gene>
    <name evidence="6" type="primary">LOC105162338</name>
</gene>
<keyword evidence="2" id="KW-1133">Transmembrane helix</keyword>
<keyword evidence="5" id="KW-1185">Reference proteome</keyword>
<accession>A0A6I9T4B0</accession>
<name>A0A6I9T4B0_SESIN</name>
<dbReference type="CDD" id="cd09272">
    <property type="entry name" value="RNase_HI_RT_Ty1"/>
    <property type="match status" value="1"/>
</dbReference>
<keyword evidence="2" id="KW-0472">Membrane</keyword>
<dbReference type="KEGG" id="sind:105162338"/>
<evidence type="ECO:0000259" key="4">
    <source>
        <dbReference type="Pfam" id="PF22936"/>
    </source>
</evidence>
<dbReference type="RefSeq" id="XP_011078646.1">
    <property type="nucleotide sequence ID" value="XM_011080344.1"/>
</dbReference>